<name>A0A1F5G4U8_9BACT</name>
<accession>A0A1F5G4U8</accession>
<comment type="pathway">
    <text evidence="1">Cell wall biogenesis; peptidoglycan biosynthesis.</text>
</comment>
<dbReference type="EMBL" id="MFAZ01000027">
    <property type="protein sequence ID" value="OGD86877.1"/>
    <property type="molecule type" value="Genomic_DNA"/>
</dbReference>
<sequence>MDKLASFREKHPKFLYESFSYKIEDNSLVISFLFKIYPDIEFNPRVTIENINQTIFSNLDSKVLDNFVFNLGLVEMISYWKATCSPIIEIYAGTLKQNQLIWWKSLLIKGLGEFFYQNNINFKENDFVNITCTSQRSYKKDNTKHKNRYIIMNSGGRDSVVSLELFKDLKKAVTLLMLNPTKASLDVAKISALGEQIVIDREIDKKLLELNAKGYLNGHTPFSAYLAFVSVLCALIFDYKFIVSSNERSANEENVEFQGEKINHQYSKSFEFEKSFREYVNENLSDDIDYFSLLRPLYEIQISKLFSNYPKYFNSFKSCNRGQADNVWCGKCPKCLSIYVSLHPFIDEQKIVEIFSEDLYAKSDLQDLLLQITGKKQPKPFECVGTYIEIQLGLALSVEKFRTDNKPLPPILKYSQENILNHFSKQSGLLKSWDENNFLPNDMAETLKAKIEK</sequence>
<dbReference type="Pfam" id="PF26299">
    <property type="entry name" value="MurL_N"/>
    <property type="match status" value="1"/>
</dbReference>
<dbReference type="InterPro" id="IPR043689">
    <property type="entry name" value="MurL"/>
</dbReference>
<keyword evidence="1" id="KW-0133">Cell shape</keyword>
<comment type="caution">
    <text evidence="4">The sequence shown here is derived from an EMBL/GenBank/DDBJ whole genome shotgun (WGS) entry which is preliminary data.</text>
</comment>
<gene>
    <name evidence="1" type="primary">murL</name>
    <name evidence="4" type="ORF">A2870_03230</name>
</gene>
<comment type="similarity">
    <text evidence="1">Belongs to the MurL family.</text>
</comment>
<dbReference type="InterPro" id="IPR058740">
    <property type="entry name" value="MurL_N"/>
</dbReference>
<dbReference type="GO" id="GO:0005737">
    <property type="term" value="C:cytoplasm"/>
    <property type="evidence" value="ECO:0007669"/>
    <property type="project" value="UniProtKB-UniRule"/>
</dbReference>
<dbReference type="Gene3D" id="3.40.50.620">
    <property type="entry name" value="HUPs"/>
    <property type="match status" value="1"/>
</dbReference>
<dbReference type="HAMAP" id="MF_02209">
    <property type="entry name" value="MurL"/>
    <property type="match status" value="1"/>
</dbReference>
<dbReference type="GO" id="GO:0008360">
    <property type="term" value="P:regulation of cell shape"/>
    <property type="evidence" value="ECO:0007669"/>
    <property type="project" value="UniProtKB-KW"/>
</dbReference>
<dbReference type="AlphaFoldDB" id="A0A1F5G4U8"/>
<keyword evidence="1" id="KW-0131">Cell cycle</keyword>
<reference evidence="4 5" key="1">
    <citation type="journal article" date="2016" name="Nat. Commun.">
        <title>Thousands of microbial genomes shed light on interconnected biogeochemical processes in an aquifer system.</title>
        <authorList>
            <person name="Anantharaman K."/>
            <person name="Brown C.T."/>
            <person name="Hug L.A."/>
            <person name="Sharon I."/>
            <person name="Castelle C.J."/>
            <person name="Probst A.J."/>
            <person name="Thomas B.C."/>
            <person name="Singh A."/>
            <person name="Wilkins M.J."/>
            <person name="Karaoz U."/>
            <person name="Brodie E.L."/>
            <person name="Williams K.H."/>
            <person name="Hubbard S.S."/>
            <person name="Banfield J.F."/>
        </authorList>
    </citation>
    <scope>NUCLEOTIDE SEQUENCE [LARGE SCALE GENOMIC DNA]</scope>
</reference>
<dbReference type="Pfam" id="PF26298">
    <property type="entry name" value="MurL_epimerase_C"/>
    <property type="match status" value="1"/>
</dbReference>
<dbReference type="GO" id="GO:0016855">
    <property type="term" value="F:racemase and epimerase activity, acting on amino acids and derivatives"/>
    <property type="evidence" value="ECO:0007669"/>
    <property type="project" value="UniProtKB-UniRule"/>
</dbReference>
<comment type="catalytic activity">
    <reaction evidence="1">
        <text>UDP-N-acetyl-alpha-D-muramoyl-L-alanyl-L-glutamate + ATP + H2O = UDP-N-acetyl-alpha-D-muramoyl-L-alanyl-D-glutamate + AMP + diphosphate + H(+)</text>
        <dbReference type="Rhea" id="RHEA:58812"/>
        <dbReference type="ChEBI" id="CHEBI:15377"/>
        <dbReference type="ChEBI" id="CHEBI:15378"/>
        <dbReference type="ChEBI" id="CHEBI:30616"/>
        <dbReference type="ChEBI" id="CHEBI:33019"/>
        <dbReference type="ChEBI" id="CHEBI:83900"/>
        <dbReference type="ChEBI" id="CHEBI:142725"/>
        <dbReference type="ChEBI" id="CHEBI:456215"/>
        <dbReference type="EC" id="5.1.1.23"/>
    </reaction>
</comment>
<dbReference type="InterPro" id="IPR014729">
    <property type="entry name" value="Rossmann-like_a/b/a_fold"/>
</dbReference>
<dbReference type="GO" id="GO:0009252">
    <property type="term" value="P:peptidoglycan biosynthetic process"/>
    <property type="evidence" value="ECO:0007669"/>
    <property type="project" value="UniProtKB-UniRule"/>
</dbReference>
<dbReference type="GO" id="GO:0071555">
    <property type="term" value="P:cell wall organization"/>
    <property type="evidence" value="ECO:0007669"/>
    <property type="project" value="UniProtKB-KW"/>
</dbReference>
<proteinExistence type="inferred from homology"/>
<keyword evidence="1" id="KW-0961">Cell wall biogenesis/degradation</keyword>
<dbReference type="STRING" id="1797711.A2870_03230"/>
<evidence type="ECO:0000256" key="1">
    <source>
        <dbReference type="HAMAP-Rule" id="MF_02209"/>
    </source>
</evidence>
<dbReference type="GO" id="GO:0051301">
    <property type="term" value="P:cell division"/>
    <property type="evidence" value="ECO:0007669"/>
    <property type="project" value="UniProtKB-KW"/>
</dbReference>
<evidence type="ECO:0000259" key="3">
    <source>
        <dbReference type="Pfam" id="PF26299"/>
    </source>
</evidence>
<dbReference type="EC" id="5.1.1.23" evidence="1"/>
<organism evidence="4 5">
    <name type="scientific">Candidatus Curtissbacteria bacterium RIFCSPHIGHO2_01_FULL_41_11</name>
    <dbReference type="NCBI Taxonomy" id="1797711"/>
    <lineage>
        <taxon>Bacteria</taxon>
        <taxon>Candidatus Curtissiibacteriota</taxon>
    </lineage>
</organism>
<evidence type="ECO:0000259" key="2">
    <source>
        <dbReference type="Pfam" id="PF26298"/>
    </source>
</evidence>
<evidence type="ECO:0000313" key="5">
    <source>
        <dbReference type="Proteomes" id="UP000179102"/>
    </source>
</evidence>
<keyword evidence="1" id="KW-0413">Isomerase</keyword>
<keyword evidence="1" id="KW-0573">Peptidoglycan synthesis</keyword>
<dbReference type="Proteomes" id="UP000179102">
    <property type="component" value="Unassembled WGS sequence"/>
</dbReference>
<feature type="domain" description="MurL N-terminal" evidence="3">
    <location>
        <begin position="10"/>
        <end position="293"/>
    </location>
</feature>
<feature type="domain" description="MurL C-terminal" evidence="2">
    <location>
        <begin position="316"/>
        <end position="400"/>
    </location>
</feature>
<dbReference type="InterPro" id="IPR058741">
    <property type="entry name" value="MurL_C"/>
</dbReference>
<comment type="function">
    <text evidence="1">Cell wall formation. Catalyzes epimerization of the terminal L-glutamate in UDP-N-acetyl-alpha-D-muramoyl-L-alanyl-L-glutamate.</text>
</comment>
<keyword evidence="1" id="KW-0132">Cell division</keyword>
<evidence type="ECO:0000313" key="4">
    <source>
        <dbReference type="EMBL" id="OGD86877.1"/>
    </source>
</evidence>
<dbReference type="UniPathway" id="UPA00219"/>
<protein>
    <recommendedName>
        <fullName evidence="1">UDP-N-acetyl-alpha-D-muramoyl-L-alanyl-L-glutamate epimerase</fullName>
        <ecNumber evidence="1">5.1.1.23</ecNumber>
    </recommendedName>
    <alternativeName>
        <fullName evidence="1">UDP-MurNAc-L-Ala-L-Glu epimerase</fullName>
    </alternativeName>
</protein>